<reference evidence="1 2" key="1">
    <citation type="submission" date="2018-06" db="EMBL/GenBank/DDBJ databases">
        <authorList>
            <consortium name="Pathogen Informatics"/>
            <person name="Doyle S."/>
        </authorList>
    </citation>
    <scope>NUCLEOTIDE SEQUENCE [LARGE SCALE GENOMIC DNA]</scope>
    <source>
        <strain evidence="1 2">NCTC12860</strain>
    </source>
</reference>
<dbReference type="EMBL" id="UFTD01000002">
    <property type="protein sequence ID" value="SSZ40737.1"/>
    <property type="molecule type" value="Genomic_DNA"/>
</dbReference>
<dbReference type="RefSeq" id="WP_026500281.1">
    <property type="nucleotide sequence ID" value="NZ_CACVBG010000010.1"/>
</dbReference>
<dbReference type="Proteomes" id="UP000253846">
    <property type="component" value="Unassembled WGS sequence"/>
</dbReference>
<gene>
    <name evidence="1" type="ORF">NCTC12860_01893</name>
</gene>
<organism evidence="1 2">
    <name type="scientific">Bartonella grahamii</name>
    <dbReference type="NCBI Taxonomy" id="33045"/>
    <lineage>
        <taxon>Bacteria</taxon>
        <taxon>Pseudomonadati</taxon>
        <taxon>Pseudomonadota</taxon>
        <taxon>Alphaproteobacteria</taxon>
        <taxon>Hyphomicrobiales</taxon>
        <taxon>Bartonellaceae</taxon>
        <taxon>Bartonella</taxon>
    </lineage>
</organism>
<name>A0A336NEX3_BARGR</name>
<protein>
    <submittedName>
        <fullName evidence="1">Uncharacterized protein</fullName>
    </submittedName>
</protein>
<evidence type="ECO:0000313" key="2">
    <source>
        <dbReference type="Proteomes" id="UP000253846"/>
    </source>
</evidence>
<proteinExistence type="predicted"/>
<evidence type="ECO:0000313" key="1">
    <source>
        <dbReference type="EMBL" id="SSZ40737.1"/>
    </source>
</evidence>
<accession>A0A336NEX3</accession>
<sequence length="154" mass="17613">MAFSYTPMEKQEAYFLISSTSSRYGYNSAHLRYAALQGAVNFVALEGKNIYNTFCSYRNLWTTLFALQRICKTASKSILNKWSFHSPPMAVNSVTVVSILIRCLSYEILKEDIINAIIDKTAKLKSAINNSFKKLVYSEQVFQVEYTISFKSRL</sequence>
<dbReference type="AlphaFoldDB" id="A0A336NEX3"/>